<keyword evidence="2" id="KW-1185">Reference proteome</keyword>
<organism evidence="1 2">
    <name type="scientific">Cetraspora pellucida</name>
    <dbReference type="NCBI Taxonomy" id="1433469"/>
    <lineage>
        <taxon>Eukaryota</taxon>
        <taxon>Fungi</taxon>
        <taxon>Fungi incertae sedis</taxon>
        <taxon>Mucoromycota</taxon>
        <taxon>Glomeromycotina</taxon>
        <taxon>Glomeromycetes</taxon>
        <taxon>Diversisporales</taxon>
        <taxon>Gigasporaceae</taxon>
        <taxon>Cetraspora</taxon>
    </lineage>
</organism>
<comment type="caution">
    <text evidence="1">The sequence shown here is derived from an EMBL/GenBank/DDBJ whole genome shotgun (WGS) entry which is preliminary data.</text>
</comment>
<dbReference type="AlphaFoldDB" id="A0A9N9I6N5"/>
<protein>
    <submittedName>
        <fullName evidence="1">19498_t:CDS:1</fullName>
    </submittedName>
</protein>
<name>A0A9N9I6N5_9GLOM</name>
<accession>A0A9N9I6N5</accession>
<evidence type="ECO:0000313" key="1">
    <source>
        <dbReference type="EMBL" id="CAG8722885.1"/>
    </source>
</evidence>
<evidence type="ECO:0000313" key="2">
    <source>
        <dbReference type="Proteomes" id="UP000789759"/>
    </source>
</evidence>
<sequence length="112" mass="12958">MSQSNSHSSSPQSLVCWYKEVSKLHVSQLFKNIGNLKFFSFSLMGDKSKHNEQKVFVSCIMYWNLLTNLPDTCLLEIKDLLHCNGDTIAQAFTDIYVQFGLDLSKCFYMLFR</sequence>
<dbReference type="Proteomes" id="UP000789759">
    <property type="component" value="Unassembled WGS sequence"/>
</dbReference>
<gene>
    <name evidence="1" type="ORF">CPELLU_LOCUS13007</name>
</gene>
<dbReference type="EMBL" id="CAJVQA010013255">
    <property type="protein sequence ID" value="CAG8722885.1"/>
    <property type="molecule type" value="Genomic_DNA"/>
</dbReference>
<proteinExistence type="predicted"/>
<reference evidence="1" key="1">
    <citation type="submission" date="2021-06" db="EMBL/GenBank/DDBJ databases">
        <authorList>
            <person name="Kallberg Y."/>
            <person name="Tangrot J."/>
            <person name="Rosling A."/>
        </authorList>
    </citation>
    <scope>NUCLEOTIDE SEQUENCE</scope>
    <source>
        <strain evidence="1">FL966</strain>
    </source>
</reference>